<feature type="region of interest" description="Disordered" evidence="2">
    <location>
        <begin position="1318"/>
        <end position="1359"/>
    </location>
</feature>
<dbReference type="InterPro" id="IPR015940">
    <property type="entry name" value="UBA"/>
</dbReference>
<evidence type="ECO:0000256" key="1">
    <source>
        <dbReference type="ARBA" id="ARBA00022679"/>
    </source>
</evidence>
<feature type="compositionally biased region" description="Acidic residues" evidence="2">
    <location>
        <begin position="2306"/>
        <end position="2323"/>
    </location>
</feature>
<dbReference type="InterPro" id="IPR016024">
    <property type="entry name" value="ARM-type_fold"/>
</dbReference>
<evidence type="ECO:0000259" key="3">
    <source>
        <dbReference type="PROSITE" id="PS50030"/>
    </source>
</evidence>
<feature type="compositionally biased region" description="Polar residues" evidence="2">
    <location>
        <begin position="1829"/>
        <end position="1845"/>
    </location>
</feature>
<evidence type="ECO:0000313" key="5">
    <source>
        <dbReference type="Proteomes" id="UP001150925"/>
    </source>
</evidence>
<feature type="domain" description="UBA" evidence="3">
    <location>
        <begin position="1270"/>
        <end position="1311"/>
    </location>
</feature>
<feature type="compositionally biased region" description="Polar residues" evidence="2">
    <location>
        <begin position="2914"/>
        <end position="2923"/>
    </location>
</feature>
<feature type="compositionally biased region" description="Pro residues" evidence="2">
    <location>
        <begin position="2977"/>
        <end position="2989"/>
    </location>
</feature>
<reference evidence="4" key="1">
    <citation type="submission" date="2022-07" db="EMBL/GenBank/DDBJ databases">
        <title>Phylogenomic reconstructions and comparative analyses of Kickxellomycotina fungi.</title>
        <authorList>
            <person name="Reynolds N.K."/>
            <person name="Stajich J.E."/>
            <person name="Barry K."/>
            <person name="Grigoriev I.V."/>
            <person name="Crous P."/>
            <person name="Smith M.E."/>
        </authorList>
    </citation>
    <scope>NUCLEOTIDE SEQUENCE</scope>
    <source>
        <strain evidence="4">RSA 1196</strain>
    </source>
</reference>
<feature type="region of interest" description="Disordered" evidence="2">
    <location>
        <begin position="1546"/>
        <end position="1575"/>
    </location>
</feature>
<feature type="compositionally biased region" description="Polar residues" evidence="2">
    <location>
        <begin position="2151"/>
        <end position="2172"/>
    </location>
</feature>
<feature type="compositionally biased region" description="Low complexity" evidence="2">
    <location>
        <begin position="2438"/>
        <end position="2447"/>
    </location>
</feature>
<feature type="non-terminal residue" evidence="4">
    <location>
        <position position="1"/>
    </location>
</feature>
<feature type="region of interest" description="Disordered" evidence="2">
    <location>
        <begin position="2257"/>
        <end position="2296"/>
    </location>
</feature>
<feature type="compositionally biased region" description="Low complexity" evidence="2">
    <location>
        <begin position="2810"/>
        <end position="2829"/>
    </location>
</feature>
<feature type="region of interest" description="Disordered" evidence="2">
    <location>
        <begin position="799"/>
        <end position="875"/>
    </location>
</feature>
<feature type="region of interest" description="Disordered" evidence="2">
    <location>
        <begin position="2796"/>
        <end position="2874"/>
    </location>
</feature>
<feature type="region of interest" description="Disordered" evidence="2">
    <location>
        <begin position="1743"/>
        <end position="1768"/>
    </location>
</feature>
<dbReference type="SMART" id="SM00165">
    <property type="entry name" value="UBA"/>
    <property type="match status" value="1"/>
</dbReference>
<feature type="region of interest" description="Disordered" evidence="2">
    <location>
        <begin position="2606"/>
        <end position="2632"/>
    </location>
</feature>
<dbReference type="InterPro" id="IPR009060">
    <property type="entry name" value="UBA-like_sf"/>
</dbReference>
<sequence length="3007" mass="332467">PLPPLSAALERIKSQLLQLPEDEIPQVVHDISEWKYPRGDFFQWIGVLNRFDGILHRVCEDHGLDKGIQTTPFSENTRAVLIAIFQFTRYLMENCINRNLYNSLTELRACLYTTHLDVLASALYVVVRIAQRVTVHHHRVSRDSLTMFAEPIAALSQWWGHDAISVPLVDLAQANGHIPSSVGDLKFNFYRVPSTSTTESSEPSNSTGLVSIDLPHAEVSQPGDVITLFHQLAERYQVPKEHRLSLLHRFLVSRYVREPDVRQQLLYCRLLGVSLEIMSQNELALENGLFRLEPNLAEELAAILHPERSVPVNLCAASMYALEALVRQRSRSQDVSTALNVSVSHGLLIIMLRRIFSDVYPPHEGQTHAFIDALTMLLAALSAIPAGGQLVVSAGMVTQLIGFLSHHQPWHKRTLGKLVRLLDNLIYTQSTAFDSFCNANGVTTLVERIGAEVQEVLAIDAEKRSGDSQAMVVEGSTPSGAHPDEPSEPSPASPVASFEDIPTETSALLKDLVRILHHMLQTTGNSDRLRNLVETALPKTMRHIVRYPELFGYSIYVYTINIMATMVHNEPTCLAILQELDLPDVFLTGVTRKILVSSDVLFSLPNAFGAICLNQTGLERFLESGALEKYIRVLTDKEYIRPLLDLEVLPAMASSLDELARHHPRLQQPILTCVQQVITSPVFRATPDELLDVDRPTKCTMCSPADLPATKEQWKSADDMLMAQRYDILFRFLEVFLQVRRHRHDMFKQLDPSYLYRFLDAPGLPCDLYNSRGWLSCINVLKMVEGYYRKEQPRMDPVVTVNVTSPSPPPEAASEEPAVETMEEAPADADSLANRGTANAEPSGENPPRDQPEESAPETMVTGTSSTEPPASDQPQDEFVTRVLHVIDECTFLPADSFPKRSSSVTSEWVHVFDHPENPSLPQINQAFHQLISLVYHIHALSSCYFSPAGDGGLSGNVVIPWLRRQPADLLPQMGRLYEFALWEGCQLRSLALSPVDLAKFSFPPQGVHPWTVLTKHAETIGQPPHVVVNATWIASLLYTLRLRLAVIFRRVATGIILPGTVPEPPEGGTEKLSQQLGEILVGHLTPPPSYQEATDTCVWDYYAGIMDHLLALLVDKSFRIQLQPAVLVPFIRAGGVHALLQLREVVWTRYTELLIQTSVDRKVVAPLEKLVEMVLTLLQMLISPHLLPTLPPVRLLGEPESSPAISPEALTVKIRAEALPGLLECWRSPSLKNCSEQILDALIECLAAGLQPHKETPAPSNPAPRPSTPINYLMHLNDLVDMGFPAAAARIALQRNFGSVARAADYLLNNPEVLQSANEEGAEGPRPESSDAAPQEESNDTPAAAMEVDDSRPMDVEPPKSVEQLRTEIESLQKDLRADLVKQVCDLLLHRPDTLFMVKKLLISECQPRESNTVSQLTAHLKNLPCPMHLLPLPLPREETQEKEPSNEPIPIPSEEQNFAVMLRMFSLLIYDTTVQPTVYESGKEVCELLVQYLDQLLQTIARAPPAGLETTSYRLPVWFSPALLVLKGYLVVNDDVAMSKVLQPREEGAEKATSSTESHATESGQPRGGDRALDMSNIVDTETEETVLPPNLPQYFDETRKLELVRGIVGFLQSTCHLAPGQMQAALDLLVQLTRTFACAMEFVKLDGVNLILTPVGRGIDLFRQQRDLVVVLLRHAIEHPAVLQGTIQRLLDRYSWQSESIFTDADLTTLVSNHDSLVLRDAAAFQRALSHKVESVLRKPADWQSDTTTPEKAPETTSADATSDKSRGIALTPALLTEAYGPDARFAAVSVVKLVIQQLLKLRQQEMDLVQAIPADDFQPDKAETSAGTPEATATENTSMEPSSPERKRLSERPLSPERTRHYHLIAFRCYLLQVLTELMTGFPGLQGEVLDIQRSVSMPLGKDLATTPSKPPKTKSGANLKRHHTLLVKEGDSESGWTQPIRRRSSLIAHIVHDLMVVSKVNDDPQRPCDALIDQQSLAAHTFLGMLCLEQQHPSESTPTKTEDTSSWDSVTTIARHVTDEIRGVVLDEVADAFKATLDNHLPITKRYSRLWALADFTSRLIIVDRKTRISNMMPVAHLLSALMLERRYASIIVRVLGGLDLNFPHAPTLLARLMLPLVHLTRYYLYHPSTALAPTEGKSGRPVETTDAQATPSRPGRSTHTSRSSQGEIRRLFTDRGGSQGSSNTGPDQNSEEARQEPGERRGATGEGQDQSSVTRNQADEDLDAAEEAEMMIPDFYRNSALFMYDGAMASELDGDSDDLEEDGYDEDGFTDDYDGSGSDISDEEFEEDEDMDMAVLSTSFDDENEDGLSDTSEDMDSEDLMYEAELAMTDNDANDEDASTARSLMAQDDGSDNARDDNAPEMLWDLDDFDVDEDIGSTDESEEDGLELGSSLQHRDSGTDRRTVPHGDRRARDASFLVESLTNAFMDAVGGVHHGSQGSSHPFLGDGDDDESLHGHGMEDDMDEEEDDEDDEDDEEEGMDDAVYSLNPFMDPDDPFDNDQGYPSNSLGVHRGRFLGHHHDDNIFTIDAPRLLIRSARRGPQLGINPWENTSDDQVDTLHLGHFPFSNRSVGPGELAEPHRNGQLSRQSLLTAHPLLLPEGLLDQSGVSDPAAGTSPTPGSVQATTRSPHARLANVGNQYPRTWIPLRFSGHANNGQWVTDLDVFRHRRAQATGQVSVRSSPIPQPYSVLESSHGQPDQGPVASQSHNTALTRYELPTVNSSATPWTEERFVRYVHRFSPWPTATRWRIERCFVHPLADPTRLSTTVRQVVQAMKPLLARLRQERYQAALGTSHGTDAQPRETNGDSPSASPGGRSAATSGTASEPAEERSASPTHAMDLGVESEPTGTDQSAVEPANHAPESPVQQMTTNDNNRMAEDLPRPASTENNIISDEATMGEPAEGEPGSPTPAQNENSVDNGGEEPEATEEASENMVMVGGRLVDISNTGIDPTFLSALPEDIREEVLREHLPPTTPHPSGTPQPQQPSLLPAAETEISQEFLE</sequence>
<feature type="compositionally biased region" description="Low complexity" evidence="2">
    <location>
        <begin position="1553"/>
        <end position="1565"/>
    </location>
</feature>
<dbReference type="SUPFAM" id="SSF46934">
    <property type="entry name" value="UBA-like"/>
    <property type="match status" value="1"/>
</dbReference>
<keyword evidence="5" id="KW-1185">Reference proteome</keyword>
<keyword evidence="4" id="KW-0012">Acyltransferase</keyword>
<dbReference type="PROSITE" id="PS50030">
    <property type="entry name" value="UBA"/>
    <property type="match status" value="1"/>
</dbReference>
<dbReference type="SUPFAM" id="SSF48371">
    <property type="entry name" value="ARM repeat"/>
    <property type="match status" value="1"/>
</dbReference>
<feature type="region of interest" description="Disordered" evidence="2">
    <location>
        <begin position="2136"/>
        <end position="2222"/>
    </location>
</feature>
<feature type="compositionally biased region" description="Basic and acidic residues" evidence="2">
    <location>
        <begin position="1350"/>
        <end position="1359"/>
    </location>
</feature>
<feature type="compositionally biased region" description="Polar residues" evidence="2">
    <location>
        <begin position="1747"/>
        <end position="1764"/>
    </location>
</feature>
<comment type="caution">
    <text evidence="4">The sequence shown here is derived from an EMBL/GenBank/DDBJ whole genome shotgun (WGS) entry which is preliminary data.</text>
</comment>
<dbReference type="OrthoDB" id="8068875at2759"/>
<feature type="compositionally biased region" description="Acidic residues" evidence="2">
    <location>
        <begin position="2370"/>
        <end position="2392"/>
    </location>
</feature>
<feature type="region of interest" description="Disordered" evidence="2">
    <location>
        <begin position="467"/>
        <end position="497"/>
    </location>
</feature>
<dbReference type="GO" id="GO:0061630">
    <property type="term" value="F:ubiquitin protein ligase activity"/>
    <property type="evidence" value="ECO:0007669"/>
    <property type="project" value="UniProtKB-EC"/>
</dbReference>
<feature type="compositionally biased region" description="Basic and acidic residues" evidence="2">
    <location>
        <begin position="1847"/>
        <end position="1859"/>
    </location>
</feature>
<feature type="region of interest" description="Disordered" evidence="2">
    <location>
        <begin position="2334"/>
        <end position="2417"/>
    </location>
</feature>
<dbReference type="CDD" id="cd14297">
    <property type="entry name" value="UBA2_spUBP14_like"/>
    <property type="match status" value="1"/>
</dbReference>
<feature type="region of interest" description="Disordered" evidence="2">
    <location>
        <begin position="2901"/>
        <end position="2939"/>
    </location>
</feature>
<accession>A0A9W8ATM3</accession>
<evidence type="ECO:0000256" key="2">
    <source>
        <dbReference type="SAM" id="MobiDB-lite"/>
    </source>
</evidence>
<feature type="compositionally biased region" description="Basic and acidic residues" evidence="2">
    <location>
        <begin position="2197"/>
        <end position="2209"/>
    </location>
</feature>
<feature type="compositionally biased region" description="Acidic residues" evidence="2">
    <location>
        <begin position="813"/>
        <end position="827"/>
    </location>
</feature>
<dbReference type="InterPro" id="IPR025527">
    <property type="entry name" value="HUWE1/Rev1_UBM"/>
</dbReference>
<dbReference type="Pfam" id="PF06012">
    <property type="entry name" value="DUF908"/>
    <property type="match status" value="1"/>
</dbReference>
<feature type="region of interest" description="Disordered" evidence="2">
    <location>
        <begin position="1818"/>
        <end position="1859"/>
    </location>
</feature>
<feature type="region of interest" description="Disordered" evidence="2">
    <location>
        <begin position="2969"/>
        <end position="3007"/>
    </location>
</feature>
<feature type="compositionally biased region" description="Acidic residues" evidence="2">
    <location>
        <begin position="2466"/>
        <end position="2484"/>
    </location>
</feature>
<feature type="compositionally biased region" description="Polar residues" evidence="2">
    <location>
        <begin position="2213"/>
        <end position="2222"/>
    </location>
</feature>
<protein>
    <submittedName>
        <fullName evidence="4">E3 ubiquitin-protein ligase tom1</fullName>
        <ecNumber evidence="4">2.3.2.26</ecNumber>
    </submittedName>
</protein>
<dbReference type="Gene3D" id="1.10.8.10">
    <property type="entry name" value="DNA helicase RuvA subunit, C-terminal domain"/>
    <property type="match status" value="1"/>
</dbReference>
<feature type="region of interest" description="Disordered" evidence="2">
    <location>
        <begin position="2438"/>
        <end position="2484"/>
    </location>
</feature>
<dbReference type="Pfam" id="PF14377">
    <property type="entry name" value="UBM"/>
    <property type="match status" value="1"/>
</dbReference>
<gene>
    <name evidence="4" type="primary">TOM1_1</name>
    <name evidence="4" type="ORF">IWQ62_002508</name>
</gene>
<name>A0A9W8ATM3_9FUNG</name>
<evidence type="ECO:0000313" key="4">
    <source>
        <dbReference type="EMBL" id="KAJ1966118.1"/>
    </source>
</evidence>
<dbReference type="EC" id="2.3.2.26" evidence="4"/>
<dbReference type="EMBL" id="JANBPY010000540">
    <property type="protein sequence ID" value="KAJ1966118.1"/>
    <property type="molecule type" value="Genomic_DNA"/>
</dbReference>
<feature type="non-terminal residue" evidence="4">
    <location>
        <position position="3007"/>
    </location>
</feature>
<feature type="region of interest" description="Disordered" evidence="2">
    <location>
        <begin position="2304"/>
        <end position="2323"/>
    </location>
</feature>
<feature type="compositionally biased region" description="Acidic residues" evidence="2">
    <location>
        <begin position="2258"/>
        <end position="2296"/>
    </location>
</feature>
<organism evidence="4 5">
    <name type="scientific">Dispira parvispora</name>
    <dbReference type="NCBI Taxonomy" id="1520584"/>
    <lineage>
        <taxon>Eukaryota</taxon>
        <taxon>Fungi</taxon>
        <taxon>Fungi incertae sedis</taxon>
        <taxon>Zoopagomycota</taxon>
        <taxon>Kickxellomycotina</taxon>
        <taxon>Dimargaritomycetes</taxon>
        <taxon>Dimargaritales</taxon>
        <taxon>Dimargaritaceae</taxon>
        <taxon>Dispira</taxon>
    </lineage>
</organism>
<proteinExistence type="predicted"/>
<dbReference type="Pfam" id="PF06025">
    <property type="entry name" value="DUF913"/>
    <property type="match status" value="1"/>
</dbReference>
<dbReference type="InterPro" id="IPR010314">
    <property type="entry name" value="E3_Ub_ligase_DUF913"/>
</dbReference>
<dbReference type="Proteomes" id="UP001150925">
    <property type="component" value="Unassembled WGS sequence"/>
</dbReference>
<keyword evidence="1 4" id="KW-0808">Transferase</keyword>
<dbReference type="InterPro" id="IPR010309">
    <property type="entry name" value="E3_Ub_ligase_DUF908"/>
</dbReference>
<feature type="compositionally biased region" description="Basic and acidic residues" evidence="2">
    <location>
        <begin position="2399"/>
        <end position="2417"/>
    </location>
</feature>
<feature type="compositionally biased region" description="Polar residues" evidence="2">
    <location>
        <begin position="2620"/>
        <end position="2632"/>
    </location>
</feature>
<feature type="compositionally biased region" description="Acidic residues" evidence="2">
    <location>
        <begin position="2925"/>
        <end position="2936"/>
    </location>
</feature>